<dbReference type="Pfam" id="PF01867">
    <property type="entry name" value="Cas_Cas1"/>
    <property type="match status" value="1"/>
</dbReference>
<keyword evidence="1 9" id="KW-0540">Nuclease</keyword>
<dbReference type="RefSeq" id="WP_183862501.1">
    <property type="nucleotide sequence ID" value="NZ_JACHFH010000031.1"/>
</dbReference>
<dbReference type="PANTHER" id="PTHR43219:SF1">
    <property type="entry name" value="CRISPR-ASSOCIATED ENDONUCLEASE CAS1"/>
    <property type="match status" value="1"/>
</dbReference>
<comment type="caution">
    <text evidence="10">The sequence shown here is derived from an EMBL/GenBank/DDBJ whole genome shotgun (WGS) entry which is preliminary data.</text>
</comment>
<feature type="binding site" evidence="9">
    <location>
        <position position="157"/>
    </location>
    <ligand>
        <name>Mn(2+)</name>
        <dbReference type="ChEBI" id="CHEBI:29035"/>
    </ligand>
</feature>
<evidence type="ECO:0000256" key="3">
    <source>
        <dbReference type="ARBA" id="ARBA00022759"/>
    </source>
</evidence>
<dbReference type="InterPro" id="IPR019858">
    <property type="entry name" value="CRISPR-assoc_Cas1_HMARI/TNEAP"/>
</dbReference>
<keyword evidence="11" id="KW-1185">Reference proteome</keyword>
<keyword evidence="5 9" id="KW-0460">Magnesium</keyword>
<evidence type="ECO:0000256" key="6">
    <source>
        <dbReference type="ARBA" id="ARBA00023118"/>
    </source>
</evidence>
<dbReference type="Gene3D" id="3.100.10.20">
    <property type="entry name" value="CRISPR-associated endonuclease Cas1, N-terminal domain"/>
    <property type="match status" value="1"/>
</dbReference>
<proteinExistence type="inferred from homology"/>
<evidence type="ECO:0000256" key="5">
    <source>
        <dbReference type="ARBA" id="ARBA00022842"/>
    </source>
</evidence>
<dbReference type="GO" id="GO:0043571">
    <property type="term" value="P:maintenance of CRISPR repeat elements"/>
    <property type="evidence" value="ECO:0007669"/>
    <property type="project" value="UniProtKB-UniRule"/>
</dbReference>
<organism evidence="10 11">
    <name type="scientific">Pectinatus brassicae</name>
    <dbReference type="NCBI Taxonomy" id="862415"/>
    <lineage>
        <taxon>Bacteria</taxon>
        <taxon>Bacillati</taxon>
        <taxon>Bacillota</taxon>
        <taxon>Negativicutes</taxon>
        <taxon>Selenomonadales</taxon>
        <taxon>Selenomonadaceae</taxon>
        <taxon>Pectinatus</taxon>
    </lineage>
</organism>
<keyword evidence="8 9" id="KW-0464">Manganese</keyword>
<keyword evidence="2 9" id="KW-0479">Metal-binding</keyword>
<dbReference type="GO" id="GO:0003677">
    <property type="term" value="F:DNA binding"/>
    <property type="evidence" value="ECO:0007669"/>
    <property type="project" value="UniProtKB-KW"/>
</dbReference>
<dbReference type="NCBIfam" id="TIGR00287">
    <property type="entry name" value="cas1"/>
    <property type="match status" value="1"/>
</dbReference>
<dbReference type="PANTHER" id="PTHR43219">
    <property type="entry name" value="CRISPR-ASSOCIATED ENDONUCLEASE CAS1"/>
    <property type="match status" value="1"/>
</dbReference>
<comment type="function">
    <text evidence="9">CRISPR (clustered regularly interspaced short palindromic repeat), is an adaptive immune system that provides protection against mobile genetic elements (viruses, transposable elements and conjugative plasmids). CRISPR clusters contain spacers, sequences complementary to antecedent mobile elements, and target invading nucleic acids. CRISPR clusters are transcribed and processed into CRISPR RNA (crRNA). Acts as a dsDNA endonuclease. Involved in the integration of spacer DNA into the CRISPR cassette.</text>
</comment>
<dbReference type="InterPro" id="IPR042206">
    <property type="entry name" value="CRISPR-assoc_Cas1_C"/>
</dbReference>
<dbReference type="GO" id="GO:0016787">
    <property type="term" value="F:hydrolase activity"/>
    <property type="evidence" value="ECO:0007669"/>
    <property type="project" value="UniProtKB-KW"/>
</dbReference>
<comment type="cofactor">
    <cofactor evidence="9">
        <name>Mg(2+)</name>
        <dbReference type="ChEBI" id="CHEBI:18420"/>
    </cofactor>
    <cofactor evidence="9">
        <name>Mn(2+)</name>
        <dbReference type="ChEBI" id="CHEBI:29035"/>
    </cofactor>
</comment>
<dbReference type="HAMAP" id="MF_01470">
    <property type="entry name" value="Cas1"/>
    <property type="match status" value="1"/>
</dbReference>
<evidence type="ECO:0000256" key="2">
    <source>
        <dbReference type="ARBA" id="ARBA00022723"/>
    </source>
</evidence>
<gene>
    <name evidence="9" type="primary">cas1</name>
    <name evidence="10" type="ORF">HNR32_002180</name>
</gene>
<keyword evidence="7 9" id="KW-0238">DNA-binding</keyword>
<name>A0A840UW15_9FIRM</name>
<dbReference type="InterPro" id="IPR042211">
    <property type="entry name" value="CRISPR-assoc_Cas1_N"/>
</dbReference>
<evidence type="ECO:0000256" key="8">
    <source>
        <dbReference type="ARBA" id="ARBA00023211"/>
    </source>
</evidence>
<dbReference type="EC" id="3.1.-.-" evidence="9"/>
<evidence type="ECO:0000256" key="7">
    <source>
        <dbReference type="ARBA" id="ARBA00023125"/>
    </source>
</evidence>
<evidence type="ECO:0000256" key="1">
    <source>
        <dbReference type="ARBA" id="ARBA00022722"/>
    </source>
</evidence>
<protein>
    <recommendedName>
        <fullName evidence="9">CRISPR-associated endonuclease Cas1</fullName>
        <ecNumber evidence="9">3.1.-.-</ecNumber>
    </recommendedName>
</protein>
<reference evidence="10 11" key="1">
    <citation type="submission" date="2020-08" db="EMBL/GenBank/DDBJ databases">
        <title>Genomic Encyclopedia of Type Strains, Phase IV (KMG-IV): sequencing the most valuable type-strain genomes for metagenomic binning, comparative biology and taxonomic classification.</title>
        <authorList>
            <person name="Goeker M."/>
        </authorList>
    </citation>
    <scope>NUCLEOTIDE SEQUENCE [LARGE SCALE GENOMIC DNA]</scope>
    <source>
        <strain evidence="10 11">DSM 24661</strain>
    </source>
</reference>
<sequence length="330" mass="39274">MEQSYYIFSSGDLKRKDNTLQLCLDNGQNKDIPIERVRDIYVFSEMRFNTKLINFLSQNGVIVHFFNYYDFYAGSFYPRERQVSGSLLVKQVEHYTNAEKRLILAKEFVTGAYENIYRNLRYYNGRGKDVSAVMEEIKALYSHVKYCQNVQELMGIEGNIRKNYYSAWQTIIDVDINFEKREKRPPKNMINTLISFINSIIYTKVLTEIYKTQMNPTISYLHEPSTKRFSLSLDIAEIFKPLIADRLIFSLLNKKVITEKDFDQEVEYIRMKDSVAKKIMAAVDEYLNKTIKHKTLNRDVSYQHLMRLEVYKLIKHLTGMQEYKAFRIWW</sequence>
<evidence type="ECO:0000256" key="9">
    <source>
        <dbReference type="HAMAP-Rule" id="MF_01470"/>
    </source>
</evidence>
<dbReference type="AlphaFoldDB" id="A0A840UW15"/>
<dbReference type="GO" id="GO:0046872">
    <property type="term" value="F:metal ion binding"/>
    <property type="evidence" value="ECO:0007669"/>
    <property type="project" value="UniProtKB-UniRule"/>
</dbReference>
<dbReference type="EMBL" id="JACHFH010000031">
    <property type="protein sequence ID" value="MBB5337024.1"/>
    <property type="molecule type" value="Genomic_DNA"/>
</dbReference>
<keyword evidence="3 9" id="KW-0255">Endonuclease</keyword>
<keyword evidence="4 9" id="KW-0378">Hydrolase</keyword>
<feature type="binding site" evidence="9">
    <location>
        <position position="237"/>
    </location>
    <ligand>
        <name>Mn(2+)</name>
        <dbReference type="ChEBI" id="CHEBI:29035"/>
    </ligand>
</feature>
<comment type="similarity">
    <text evidence="9">Belongs to the CRISPR-associated endonuclease Cas1 family.</text>
</comment>
<dbReference type="CDD" id="cd09722">
    <property type="entry name" value="Cas1_I-B"/>
    <property type="match status" value="1"/>
</dbReference>
<evidence type="ECO:0000313" key="11">
    <source>
        <dbReference type="Proteomes" id="UP000559117"/>
    </source>
</evidence>
<dbReference type="NCBIfam" id="TIGR03641">
    <property type="entry name" value="cas1_HMARI"/>
    <property type="match status" value="1"/>
</dbReference>
<dbReference type="Proteomes" id="UP000559117">
    <property type="component" value="Unassembled WGS sequence"/>
</dbReference>
<comment type="subunit">
    <text evidence="9">Homodimer, forms a heterotetramer with a Cas2 homodimer.</text>
</comment>
<dbReference type="Gene3D" id="1.20.120.920">
    <property type="entry name" value="CRISPR-associated endonuclease Cas1, C-terminal domain"/>
    <property type="match status" value="1"/>
</dbReference>
<dbReference type="GO" id="GO:0004520">
    <property type="term" value="F:DNA endonuclease activity"/>
    <property type="evidence" value="ECO:0007669"/>
    <property type="project" value="InterPro"/>
</dbReference>
<accession>A0A840UW15</accession>
<dbReference type="GO" id="GO:0051607">
    <property type="term" value="P:defense response to virus"/>
    <property type="evidence" value="ECO:0007669"/>
    <property type="project" value="UniProtKB-UniRule"/>
</dbReference>
<feature type="binding site" evidence="9">
    <location>
        <position position="222"/>
    </location>
    <ligand>
        <name>Mn(2+)</name>
        <dbReference type="ChEBI" id="CHEBI:29035"/>
    </ligand>
</feature>
<keyword evidence="6 9" id="KW-0051">Antiviral defense</keyword>
<dbReference type="InterPro" id="IPR002729">
    <property type="entry name" value="CRISPR-assoc_Cas1"/>
</dbReference>
<evidence type="ECO:0000313" key="10">
    <source>
        <dbReference type="EMBL" id="MBB5337024.1"/>
    </source>
</evidence>
<evidence type="ECO:0000256" key="4">
    <source>
        <dbReference type="ARBA" id="ARBA00022801"/>
    </source>
</evidence>